<evidence type="ECO:0008006" key="4">
    <source>
        <dbReference type="Google" id="ProtNLM"/>
    </source>
</evidence>
<protein>
    <recommendedName>
        <fullName evidence="4">Protein tyrosine phosphatase</fullName>
    </recommendedName>
</protein>
<feature type="chain" id="PRO_5039021507" description="Protein tyrosine phosphatase" evidence="1">
    <location>
        <begin position="23"/>
        <end position="511"/>
    </location>
</feature>
<keyword evidence="1" id="KW-0732">Signal</keyword>
<dbReference type="InterPro" id="IPR038765">
    <property type="entry name" value="Papain-like_cys_pep_sf"/>
</dbReference>
<sequence>MKWLIRFLLLFTLCTPAIVVSAISNSEISSRQQLDNNLQVVLTQRKGLSDIVDYLGSYGGLLQDQKSTENQLPDKVQRQQIRSTWVSLLDRLMILDSISQSYEDYTQQDEVTRKRAFRIAYAAFLARYRYVLDFLQITERHPQLHILLNERVAELGLESGTYSKIKFHYLNIAIATEFARLTLSYSLTGEQPGFPLNQGIEEDQAKLWDYAKGKGIKQTVKNGVQIVKDSSFKAFFPVQKGVSEWMGDVRVRRPHQSLITQQQIRTLLPRLEPGDVLLERREWYLSNIGLPGFWPHAALHIGTPEQRRRYFDDEQVSNWLKQQGIDNGELDSLLKHRYPKAYAESLSTDEENHAIRIIEAISEGVVFTSVEHSANADSLAILRPKLNKLAKAKAILQAFHYIGRPYDFNFDFLTDSELVCTELVYKAYEADQDKPGLSLPVVEIMGRLATPANQIVKQFDEKFGSPEQQFELVFFLDGHEKSKTAVESDVADFRQSWKRPKWHIFVQKPNG</sequence>
<feature type="signal peptide" evidence="1">
    <location>
        <begin position="1"/>
        <end position="22"/>
    </location>
</feature>
<evidence type="ECO:0000256" key="1">
    <source>
        <dbReference type="SAM" id="SignalP"/>
    </source>
</evidence>
<dbReference type="InterPro" id="IPR024453">
    <property type="entry name" value="Peptidase_C92"/>
</dbReference>
<organism evidence="2 3">
    <name type="scientific">Candidatus Thiodiazotropha lotti</name>
    <dbReference type="NCBI Taxonomy" id="2792787"/>
    <lineage>
        <taxon>Bacteria</taxon>
        <taxon>Pseudomonadati</taxon>
        <taxon>Pseudomonadota</taxon>
        <taxon>Gammaproteobacteria</taxon>
        <taxon>Chromatiales</taxon>
        <taxon>Sedimenticolaceae</taxon>
        <taxon>Candidatus Thiodiazotropha</taxon>
    </lineage>
</organism>
<dbReference type="AlphaFoldDB" id="A0A9E4K5U3"/>
<dbReference type="Proteomes" id="UP000886687">
    <property type="component" value="Unassembled WGS sequence"/>
</dbReference>
<dbReference type="Pfam" id="PF05708">
    <property type="entry name" value="Peptidase_C92"/>
    <property type="match status" value="1"/>
</dbReference>
<dbReference type="Gene3D" id="3.90.1720.10">
    <property type="entry name" value="endopeptidase domain like (from Nostoc punctiforme)"/>
    <property type="match status" value="1"/>
</dbReference>
<dbReference type="EMBL" id="JAEPDI010000012">
    <property type="protein sequence ID" value="MCG7940122.1"/>
    <property type="molecule type" value="Genomic_DNA"/>
</dbReference>
<accession>A0A9E4K5U3</accession>
<proteinExistence type="predicted"/>
<gene>
    <name evidence="2" type="ORF">JAZ04_14885</name>
</gene>
<comment type="caution">
    <text evidence="2">The sequence shown here is derived from an EMBL/GenBank/DDBJ whole genome shotgun (WGS) entry which is preliminary data.</text>
</comment>
<evidence type="ECO:0000313" key="3">
    <source>
        <dbReference type="Proteomes" id="UP000886687"/>
    </source>
</evidence>
<evidence type="ECO:0000313" key="2">
    <source>
        <dbReference type="EMBL" id="MCG7940122.1"/>
    </source>
</evidence>
<reference evidence="2" key="1">
    <citation type="journal article" date="2021" name="Proc. Natl. Acad. Sci. U.S.A.">
        <title>Global biogeography of chemosynthetic symbionts reveals both localized and globally distributed symbiont groups. .</title>
        <authorList>
            <person name="Osvatic J.T."/>
            <person name="Wilkins L.G.E."/>
            <person name="Leibrecht L."/>
            <person name="Leray M."/>
            <person name="Zauner S."/>
            <person name="Polzin J."/>
            <person name="Camacho Y."/>
            <person name="Gros O."/>
            <person name="van Gils J.A."/>
            <person name="Eisen J.A."/>
            <person name="Petersen J.M."/>
            <person name="Yuen B."/>
        </authorList>
    </citation>
    <scope>NUCLEOTIDE SEQUENCE</scope>
    <source>
        <strain evidence="2">MAGL173</strain>
    </source>
</reference>
<name>A0A9E4K5U3_9GAMM</name>
<dbReference type="SUPFAM" id="SSF54001">
    <property type="entry name" value="Cysteine proteinases"/>
    <property type="match status" value="1"/>
</dbReference>